<comment type="caution">
    <text evidence="3">The sequence shown here is derived from an EMBL/GenBank/DDBJ whole genome shotgun (WGS) entry which is preliminary data.</text>
</comment>
<dbReference type="OrthoDB" id="4297903at2"/>
<dbReference type="Proteomes" id="UP000320857">
    <property type="component" value="Unassembled WGS sequence"/>
</dbReference>
<evidence type="ECO:0000313" key="1">
    <source>
        <dbReference type="EMBL" id="MBB1251863.1"/>
    </source>
</evidence>
<dbReference type="EMBL" id="VJYK02000001">
    <property type="protein sequence ID" value="MQS00299.1"/>
    <property type="molecule type" value="Genomic_DNA"/>
</dbReference>
<sequence>MVASFDHRVEIVDDLPVLIQPFESYGELVWLVRRDEMTDRLCEQVNHYLTFWAHSGLSAQGWYDTGSVTQLTDAAGSAIEWIRIEFVGADKLPAGTLAEPRREGDGFVWRILRGEMTEDLRKIVETLLARYLQTGALHQEWGEPDAP</sequence>
<dbReference type="RefSeq" id="WP_143645663.1">
    <property type="nucleotide sequence ID" value="NZ_JABJWZ010000002.1"/>
</dbReference>
<keyword evidence="4" id="KW-1185">Reference proteome</keyword>
<reference evidence="3 4" key="1">
    <citation type="submission" date="2019-10" db="EMBL/GenBank/DDBJ databases">
        <title>Streptomyces sp. nov., a novel actinobacterium isolated from alkaline environment.</title>
        <authorList>
            <person name="Golinska P."/>
        </authorList>
    </citation>
    <scope>NUCLEOTIDE SEQUENCE [LARGE SCALE GENOMIC DNA]</scope>
    <source>
        <strain evidence="3 4">OF1</strain>
    </source>
</reference>
<dbReference type="Proteomes" id="UP000517765">
    <property type="component" value="Unassembled WGS sequence"/>
</dbReference>
<evidence type="ECO:0000313" key="4">
    <source>
        <dbReference type="Proteomes" id="UP000320857"/>
    </source>
</evidence>
<gene>
    <name evidence="3" type="ORF">FNX44_000080</name>
    <name evidence="1" type="ORF">H3146_00570</name>
    <name evidence="2" type="ORF">H3147_10785</name>
</gene>
<evidence type="ECO:0000313" key="3">
    <source>
        <dbReference type="EMBL" id="MQS00299.1"/>
    </source>
</evidence>
<proteinExistence type="predicted"/>
<dbReference type="AlphaFoldDB" id="A0A5P0YP50"/>
<protein>
    <submittedName>
        <fullName evidence="3">Uncharacterized protein</fullName>
    </submittedName>
</protein>
<name>A0A5P0YP50_9ACTN</name>
<organism evidence="3 4">
    <name type="scientific">Streptomyces alkaliterrae</name>
    <dbReference type="NCBI Taxonomy" id="2213162"/>
    <lineage>
        <taxon>Bacteria</taxon>
        <taxon>Bacillati</taxon>
        <taxon>Actinomycetota</taxon>
        <taxon>Actinomycetes</taxon>
        <taxon>Kitasatosporales</taxon>
        <taxon>Streptomycetaceae</taxon>
        <taxon>Streptomyces</taxon>
    </lineage>
</organism>
<reference evidence="5 6" key="2">
    <citation type="submission" date="2020-05" db="EMBL/GenBank/DDBJ databases">
        <title>Classification of alakaliphilic streptomycetes isolated from an alkaline soil next to Lonar Crater, India and a proposal for the recognition of Streptomyces alkaliterrae sp. nov.</title>
        <authorList>
            <person name="Golinska P."/>
        </authorList>
    </citation>
    <scope>NUCLEOTIDE SEQUENCE [LARGE SCALE GENOMIC DNA]</scope>
    <source>
        <strain evidence="6">OF3</strain>
        <strain evidence="5">OF8</strain>
    </source>
</reference>
<dbReference type="EMBL" id="JABJXA010000049">
    <property type="protein sequence ID" value="MBB1259322.1"/>
    <property type="molecule type" value="Genomic_DNA"/>
</dbReference>
<evidence type="ECO:0000313" key="5">
    <source>
        <dbReference type="Proteomes" id="UP000517765"/>
    </source>
</evidence>
<dbReference type="EMBL" id="JABJWZ010000002">
    <property type="protein sequence ID" value="MBB1251863.1"/>
    <property type="molecule type" value="Genomic_DNA"/>
</dbReference>
<evidence type="ECO:0000313" key="6">
    <source>
        <dbReference type="Proteomes" id="UP000525686"/>
    </source>
</evidence>
<reference evidence="1" key="3">
    <citation type="journal article" name="Syst. Appl. Microbiol.">
        <title>Streptomyces alkaliterrae sp. nov., isolated from an alkaline soil, and emended descriptions of Streptomyces alkaliphilus, Streptomyces calidiresistens and Streptomyces durbertensis.</title>
        <authorList>
            <person name="Swiecimska M."/>
            <person name="Golinska P."/>
            <person name="Nouioui I."/>
            <person name="Wypij M."/>
            <person name="Rai M."/>
            <person name="Sangal V."/>
            <person name="Goodfellow M."/>
        </authorList>
    </citation>
    <scope>NUCLEOTIDE SEQUENCE</scope>
    <source>
        <strain evidence="1">OF3</strain>
        <strain evidence="2">OF8</strain>
    </source>
</reference>
<evidence type="ECO:0000313" key="2">
    <source>
        <dbReference type="EMBL" id="MBB1259322.1"/>
    </source>
</evidence>
<accession>A0A5P0YP50</accession>
<dbReference type="Proteomes" id="UP000525686">
    <property type="component" value="Unassembled WGS sequence"/>
</dbReference>